<dbReference type="Gene3D" id="3.30.110.40">
    <property type="entry name" value="TusA-like domain"/>
    <property type="match status" value="1"/>
</dbReference>
<organism evidence="3 4">
    <name type="scientific">Oceanicoccus sagamiensis</name>
    <dbReference type="NCBI Taxonomy" id="716816"/>
    <lineage>
        <taxon>Bacteria</taxon>
        <taxon>Pseudomonadati</taxon>
        <taxon>Pseudomonadota</taxon>
        <taxon>Gammaproteobacteria</taxon>
        <taxon>Cellvibrionales</taxon>
        <taxon>Spongiibacteraceae</taxon>
        <taxon>Oceanicoccus</taxon>
    </lineage>
</organism>
<dbReference type="PANTHER" id="PTHR33279">
    <property type="entry name" value="SULFUR CARRIER PROTEIN YEDF-RELATED"/>
    <property type="match status" value="1"/>
</dbReference>
<name>A0A1X9NCZ3_9GAMM</name>
<evidence type="ECO:0000256" key="1">
    <source>
        <dbReference type="ARBA" id="ARBA00008984"/>
    </source>
</evidence>
<keyword evidence="4" id="KW-1185">Reference proteome</keyword>
<proteinExistence type="inferred from homology"/>
<sequence length="82" mass="9283">MDFPDASTLDTSGLLCPEPVMMLHNKIRDIAVGDMIELIATDPSTERDVPKFCAFLGHKLVDRQERDKKYFYYIEKAATAST</sequence>
<protein>
    <submittedName>
        <fullName evidence="3">Sulfurtransferase TusA</fullName>
    </submittedName>
</protein>
<dbReference type="EMBL" id="CP019343">
    <property type="protein sequence ID" value="ARN75900.1"/>
    <property type="molecule type" value="Genomic_DNA"/>
</dbReference>
<dbReference type="OrthoDB" id="9797352at2"/>
<dbReference type="STRING" id="716816.BST96_18430"/>
<evidence type="ECO:0000259" key="2">
    <source>
        <dbReference type="PROSITE" id="PS01148"/>
    </source>
</evidence>
<dbReference type="PROSITE" id="PS01148">
    <property type="entry name" value="UPF0033"/>
    <property type="match status" value="1"/>
</dbReference>
<keyword evidence="3" id="KW-0808">Transferase</keyword>
<gene>
    <name evidence="3" type="ORF">BST96_18430</name>
</gene>
<dbReference type="InterPro" id="IPR036868">
    <property type="entry name" value="TusA-like_sf"/>
</dbReference>
<comment type="similarity">
    <text evidence="1">Belongs to the sulfur carrier protein TusA family.</text>
</comment>
<dbReference type="GO" id="GO:0016740">
    <property type="term" value="F:transferase activity"/>
    <property type="evidence" value="ECO:0007669"/>
    <property type="project" value="UniProtKB-KW"/>
</dbReference>
<reference evidence="3 4" key="1">
    <citation type="submission" date="2016-11" db="EMBL/GenBank/DDBJ databases">
        <title>Trade-off between light-utilization and light-protection in marine flavobacteria.</title>
        <authorList>
            <person name="Kumagai Y."/>
        </authorList>
    </citation>
    <scope>NUCLEOTIDE SEQUENCE [LARGE SCALE GENOMIC DNA]</scope>
    <source>
        <strain evidence="3 4">NBRC 107125</strain>
    </source>
</reference>
<dbReference type="Pfam" id="PF01206">
    <property type="entry name" value="TusA"/>
    <property type="match status" value="1"/>
</dbReference>
<evidence type="ECO:0000313" key="4">
    <source>
        <dbReference type="Proteomes" id="UP000193450"/>
    </source>
</evidence>
<accession>A0A1X9NCZ3</accession>
<dbReference type="Proteomes" id="UP000193450">
    <property type="component" value="Chromosome"/>
</dbReference>
<dbReference type="PANTHER" id="PTHR33279:SF2">
    <property type="entry name" value="SULFUR CARRIER PROTEIN TUSA"/>
    <property type="match status" value="1"/>
</dbReference>
<evidence type="ECO:0000313" key="3">
    <source>
        <dbReference type="EMBL" id="ARN75900.1"/>
    </source>
</evidence>
<dbReference type="NCBIfam" id="NF001423">
    <property type="entry name" value="PRK00299.1"/>
    <property type="match status" value="1"/>
</dbReference>
<dbReference type="KEGG" id="osg:BST96_18430"/>
<dbReference type="RefSeq" id="WP_085760096.1">
    <property type="nucleotide sequence ID" value="NZ_CP019343.1"/>
</dbReference>
<dbReference type="AlphaFoldDB" id="A0A1X9NCZ3"/>
<feature type="domain" description="UPF0033" evidence="2">
    <location>
        <begin position="9"/>
        <end position="33"/>
    </location>
</feature>
<dbReference type="SUPFAM" id="SSF64307">
    <property type="entry name" value="SirA-like"/>
    <property type="match status" value="1"/>
</dbReference>
<dbReference type="InterPro" id="IPR001455">
    <property type="entry name" value="TusA-like"/>
</dbReference>